<dbReference type="InterPro" id="IPR008906">
    <property type="entry name" value="HATC_C_dom"/>
</dbReference>
<dbReference type="PANTHER" id="PTHR46169:SF29">
    <property type="entry name" value="DNA REPLICATION-RELATED ELEMENT FACTOR, ISOFORM A"/>
    <property type="match status" value="1"/>
</dbReference>
<proteinExistence type="predicted"/>
<dbReference type="Pfam" id="PF05699">
    <property type="entry name" value="Dimer_Tnp_hAT"/>
    <property type="match status" value="1"/>
</dbReference>
<dbReference type="PANTHER" id="PTHR46169">
    <property type="entry name" value="DNA REPLICATION-RELATED ELEMENT FACTOR, ISOFORM A"/>
    <property type="match status" value="1"/>
</dbReference>
<dbReference type="SUPFAM" id="SSF53098">
    <property type="entry name" value="Ribonuclease H-like"/>
    <property type="match status" value="1"/>
</dbReference>
<keyword evidence="4" id="KW-1185">Reference proteome</keyword>
<reference evidence="3" key="1">
    <citation type="submission" date="2018-07" db="EMBL/GenBank/DDBJ databases">
        <title>Annotation of Aphanomyces astaci genome assembly.</title>
        <authorList>
            <person name="Studholme D.J."/>
        </authorList>
    </citation>
    <scope>NUCLEOTIDE SEQUENCE [LARGE SCALE GENOMIC DNA]</scope>
    <source>
        <strain evidence="3">Pc</strain>
    </source>
</reference>
<gene>
    <name evidence="3" type="ORF">B5M09_012400</name>
</gene>
<evidence type="ECO:0000313" key="4">
    <source>
        <dbReference type="Proteomes" id="UP000284702"/>
    </source>
</evidence>
<evidence type="ECO:0000259" key="2">
    <source>
        <dbReference type="Pfam" id="PF05699"/>
    </source>
</evidence>
<dbReference type="InterPro" id="IPR052717">
    <property type="entry name" value="Vacuolar_transposase_reg"/>
</dbReference>
<organism evidence="3 4">
    <name type="scientific">Aphanomyces astaci</name>
    <name type="common">Crayfish plague agent</name>
    <dbReference type="NCBI Taxonomy" id="112090"/>
    <lineage>
        <taxon>Eukaryota</taxon>
        <taxon>Sar</taxon>
        <taxon>Stramenopiles</taxon>
        <taxon>Oomycota</taxon>
        <taxon>Saprolegniomycetes</taxon>
        <taxon>Saprolegniales</taxon>
        <taxon>Verrucalvaceae</taxon>
        <taxon>Aphanomyces</taxon>
    </lineage>
</organism>
<dbReference type="GO" id="GO:0006357">
    <property type="term" value="P:regulation of transcription by RNA polymerase II"/>
    <property type="evidence" value="ECO:0007669"/>
    <property type="project" value="TreeGrafter"/>
</dbReference>
<protein>
    <recommendedName>
        <fullName evidence="2">HAT C-terminal dimerisation domain-containing protein</fullName>
    </recommendedName>
</protein>
<dbReference type="Proteomes" id="UP000284702">
    <property type="component" value="Unassembled WGS sequence"/>
</dbReference>
<name>A0A425C914_APHAT</name>
<dbReference type="GO" id="GO:0046983">
    <property type="term" value="F:protein dimerization activity"/>
    <property type="evidence" value="ECO:0007669"/>
    <property type="project" value="InterPro"/>
</dbReference>
<evidence type="ECO:0000313" key="3">
    <source>
        <dbReference type="EMBL" id="RQM13509.1"/>
    </source>
</evidence>
<dbReference type="EMBL" id="MZMZ02005699">
    <property type="protein sequence ID" value="RQM13509.1"/>
    <property type="molecule type" value="Genomic_DNA"/>
</dbReference>
<dbReference type="VEuPathDB" id="FungiDB:H257_18590"/>
<comment type="caution">
    <text evidence="3">The sequence shown here is derived from an EMBL/GenBank/DDBJ whole genome shotgun (WGS) entry which is preliminary data.</text>
</comment>
<sequence>MGATVFAYSGGTSTMTRHLRRKHGIFAPGKSEQDYERPSSTVPSFTTAMLTSFFDKSDEGGGGEPYRPPKCAGHNNVMAYTSRYLKLQHTRHTMQWIQFATTQYTSLHLDADLHTVLRKGNGSFQPLQGPPLVAALMDLMQGQRTALREYMDAVRPPVSLSVEAWPSASQCLVHVVTAHWITDDFQLRECVLDTMLLPAADAQNGDDFSLVVTWLLSTVEQWNLLTVDSITVKPSWSSSALALAFPNANIVPCLVHQVDSVMQTVLSVYSSLLIKARRLVLAAAPLNVPLHLDHSTHWSSSLSMVQQPSILTHPSWTPDEAQRLHQLISILAPVHSLLEQIANTSDDPNIGPCPPLASLAFGLLHGVVKLLQDKPHASAFVPLLQATLQSSPMRRVCALDPRFKSLPFLSPSEKQDTLDTLQRAISSKRGVGVLVPPSPSPAASSHTPAVPPPTSSWTELYPFEDTQPTGDLKMYLDAAAHDLVDPLAWWKVHRHVYPDLAKVARKLLSMRPCAGVAAEVLTTPDVLGRKQAIPTGLIAAYIGGSSRWDKEASEFWKQMPSKEKPATSRGGRAYVAAGVTLLAGIGWWCVGTFGATPALSTEDNVRANCTTLAVQSKWHQDMCQKVCPNNEFNEACMSGCYFGTLTITKGVCANRTLDAPLWTSCEFQVDCAGTS</sequence>
<dbReference type="GO" id="GO:0005634">
    <property type="term" value="C:nucleus"/>
    <property type="evidence" value="ECO:0007669"/>
    <property type="project" value="TreeGrafter"/>
</dbReference>
<evidence type="ECO:0000256" key="1">
    <source>
        <dbReference type="SAM" id="MobiDB-lite"/>
    </source>
</evidence>
<dbReference type="InterPro" id="IPR012337">
    <property type="entry name" value="RNaseH-like_sf"/>
</dbReference>
<accession>A0A425C914</accession>
<feature type="domain" description="HAT C-terminal dimerisation" evidence="2">
    <location>
        <begin position="481"/>
        <end position="519"/>
    </location>
</feature>
<dbReference type="AlphaFoldDB" id="A0A425C914"/>
<feature type="region of interest" description="Disordered" evidence="1">
    <location>
        <begin position="436"/>
        <end position="458"/>
    </location>
</feature>